<evidence type="ECO:0000313" key="2">
    <source>
        <dbReference type="EMBL" id="KAA1397840.1"/>
    </source>
</evidence>
<accession>A0A5M4FF51</accession>
<comment type="caution">
    <text evidence="2">The sequence shown here is derived from an EMBL/GenBank/DDBJ whole genome shotgun (WGS) entry which is preliminary data.</text>
</comment>
<gene>
    <name evidence="2" type="ORF">ESP70_010885</name>
</gene>
<evidence type="ECO:0000313" key="3">
    <source>
        <dbReference type="Proteomes" id="UP000380867"/>
    </source>
</evidence>
<protein>
    <submittedName>
        <fullName evidence="2">YjbH domain-containing protein</fullName>
    </submittedName>
</protein>
<proteinExistence type="predicted"/>
<evidence type="ECO:0000256" key="1">
    <source>
        <dbReference type="SAM" id="MobiDB-lite"/>
    </source>
</evidence>
<dbReference type="Proteomes" id="UP000380867">
    <property type="component" value="Unassembled WGS sequence"/>
</dbReference>
<dbReference type="RefSeq" id="WP_149689285.1">
    <property type="nucleotide sequence ID" value="NZ_SDPQ02000002.1"/>
</dbReference>
<reference evidence="2" key="1">
    <citation type="submission" date="2019-09" db="EMBL/GenBank/DDBJ databases">
        <authorList>
            <person name="Li J."/>
        </authorList>
    </citation>
    <scope>NUCLEOTIDE SEQUENCE [LARGE SCALE GENOMIC DNA]</scope>
    <source>
        <strain evidence="2">JCM 14732</strain>
    </source>
</reference>
<name>A0A5M4FF51_9ACTN</name>
<dbReference type="AlphaFoldDB" id="A0A5M4FF51"/>
<keyword evidence="3" id="KW-1185">Reference proteome</keyword>
<organism evidence="2 3">
    <name type="scientific">Aeromicrobium ginsengisoli</name>
    <dbReference type="NCBI Taxonomy" id="363867"/>
    <lineage>
        <taxon>Bacteria</taxon>
        <taxon>Bacillati</taxon>
        <taxon>Actinomycetota</taxon>
        <taxon>Actinomycetes</taxon>
        <taxon>Propionibacteriales</taxon>
        <taxon>Nocardioidaceae</taxon>
        <taxon>Aeromicrobium</taxon>
    </lineage>
</organism>
<feature type="region of interest" description="Disordered" evidence="1">
    <location>
        <begin position="180"/>
        <end position="203"/>
    </location>
</feature>
<dbReference type="EMBL" id="SDPQ02000002">
    <property type="protein sequence ID" value="KAA1397840.1"/>
    <property type="molecule type" value="Genomic_DNA"/>
</dbReference>
<sequence>MVDTDIAVARLQLAIEQSESLQRGLRHRQEDLLSLERDVRDVAAGRTTGRAVIDQAEVIRRAVRYHTTDQLEEIHVALTRADMAVAEAVSDRTVEPAEVRALSQLVNAAGEEARRATMDLQDVNQALKRTSQAVPGEPGLAASAQRSIDEAAGRLENARRATFQVVEDLPAITRAIQEMSAADPAGNQPDIPTEPTITEQRRLGIAAELRRTAPANSQRISGFAPER</sequence>